<dbReference type="Gene3D" id="1.10.357.10">
    <property type="entry name" value="Tetracycline Repressor, domain 2"/>
    <property type="match status" value="1"/>
</dbReference>
<evidence type="ECO:0000259" key="6">
    <source>
        <dbReference type="PROSITE" id="PS50977"/>
    </source>
</evidence>
<dbReference type="InterPro" id="IPR009057">
    <property type="entry name" value="Homeodomain-like_sf"/>
</dbReference>
<comment type="caution">
    <text evidence="7">The sequence shown here is derived from an EMBL/GenBank/DDBJ whole genome shotgun (WGS) entry which is preliminary data.</text>
</comment>
<dbReference type="SUPFAM" id="SSF46689">
    <property type="entry name" value="Homeodomain-like"/>
    <property type="match status" value="1"/>
</dbReference>
<dbReference type="PROSITE" id="PS50977">
    <property type="entry name" value="HTH_TETR_2"/>
    <property type="match status" value="1"/>
</dbReference>
<proteinExistence type="predicted"/>
<evidence type="ECO:0000313" key="8">
    <source>
        <dbReference type="Proteomes" id="UP001611075"/>
    </source>
</evidence>
<protein>
    <submittedName>
        <fullName evidence="7">TetR/AcrR family transcriptional regulator</fullName>
    </submittedName>
</protein>
<keyword evidence="8" id="KW-1185">Reference proteome</keyword>
<dbReference type="PANTHER" id="PTHR30055:SF234">
    <property type="entry name" value="HTH-TYPE TRANSCRIPTIONAL REGULATOR BETI"/>
    <property type="match status" value="1"/>
</dbReference>
<name>A0ABW7SL25_9ACTN</name>
<dbReference type="Proteomes" id="UP001611075">
    <property type="component" value="Unassembled WGS sequence"/>
</dbReference>
<dbReference type="PANTHER" id="PTHR30055">
    <property type="entry name" value="HTH-TYPE TRANSCRIPTIONAL REGULATOR RUTR"/>
    <property type="match status" value="1"/>
</dbReference>
<evidence type="ECO:0000313" key="7">
    <source>
        <dbReference type="EMBL" id="MFI0794391.1"/>
    </source>
</evidence>
<dbReference type="InterPro" id="IPR001647">
    <property type="entry name" value="HTH_TetR"/>
</dbReference>
<feature type="DNA-binding region" description="H-T-H motif" evidence="4">
    <location>
        <begin position="32"/>
        <end position="51"/>
    </location>
</feature>
<evidence type="ECO:0000256" key="3">
    <source>
        <dbReference type="ARBA" id="ARBA00023163"/>
    </source>
</evidence>
<dbReference type="EMBL" id="JBIRPU010000011">
    <property type="protein sequence ID" value="MFI0794391.1"/>
    <property type="molecule type" value="Genomic_DNA"/>
</dbReference>
<evidence type="ECO:0000256" key="2">
    <source>
        <dbReference type="ARBA" id="ARBA00023125"/>
    </source>
</evidence>
<dbReference type="InterPro" id="IPR041479">
    <property type="entry name" value="TetR_CgmR_C"/>
</dbReference>
<evidence type="ECO:0000256" key="5">
    <source>
        <dbReference type="SAM" id="MobiDB-lite"/>
    </source>
</evidence>
<sequence>MGRTAGRSPGDTRRALLDAAGEAIRTRGVNATLDDIARHAGVSKGGLIYHFASKDELILELARDLLAAFRAEIESRLDPADHEPGRLTRAYVRAGLAPAEDEITTRRTVALVTQLMTIPAVAELVSADTEQLIAELRADGLPIDVLTVVTAAADGMSSAPLWGAAGLGPEFRQLERRLITLTRHPELWQQLPWGDEDEEGPAVSRSSPSTPRVGANGALTA</sequence>
<keyword evidence="1" id="KW-0805">Transcription regulation</keyword>
<accession>A0ABW7SL25</accession>
<feature type="region of interest" description="Disordered" evidence="5">
    <location>
        <begin position="190"/>
        <end position="221"/>
    </location>
</feature>
<keyword evidence="2 4" id="KW-0238">DNA-binding</keyword>
<organism evidence="7 8">
    <name type="scientific">Micromonospora rubida</name>
    <dbReference type="NCBI Taxonomy" id="2697657"/>
    <lineage>
        <taxon>Bacteria</taxon>
        <taxon>Bacillati</taxon>
        <taxon>Actinomycetota</taxon>
        <taxon>Actinomycetes</taxon>
        <taxon>Micromonosporales</taxon>
        <taxon>Micromonosporaceae</taxon>
        <taxon>Micromonospora</taxon>
    </lineage>
</organism>
<evidence type="ECO:0000256" key="1">
    <source>
        <dbReference type="ARBA" id="ARBA00023015"/>
    </source>
</evidence>
<feature type="domain" description="HTH tetR-type" evidence="6">
    <location>
        <begin position="10"/>
        <end position="69"/>
    </location>
</feature>
<dbReference type="Pfam" id="PF00440">
    <property type="entry name" value="TetR_N"/>
    <property type="match status" value="1"/>
</dbReference>
<dbReference type="PRINTS" id="PR00455">
    <property type="entry name" value="HTHTETR"/>
</dbReference>
<dbReference type="Pfam" id="PF17937">
    <property type="entry name" value="TetR_C_28"/>
    <property type="match status" value="1"/>
</dbReference>
<keyword evidence="3" id="KW-0804">Transcription</keyword>
<reference evidence="7 8" key="1">
    <citation type="submission" date="2024-10" db="EMBL/GenBank/DDBJ databases">
        <title>The Natural Products Discovery Center: Release of the First 8490 Sequenced Strains for Exploring Actinobacteria Biosynthetic Diversity.</title>
        <authorList>
            <person name="Kalkreuter E."/>
            <person name="Kautsar S.A."/>
            <person name="Yang D."/>
            <person name="Bader C.D."/>
            <person name="Teijaro C.N."/>
            <person name="Fluegel L."/>
            <person name="Davis C.M."/>
            <person name="Simpson J.R."/>
            <person name="Lauterbach L."/>
            <person name="Steele A.D."/>
            <person name="Gui C."/>
            <person name="Meng S."/>
            <person name="Li G."/>
            <person name="Viehrig K."/>
            <person name="Ye F."/>
            <person name="Su P."/>
            <person name="Kiefer A.F."/>
            <person name="Nichols A."/>
            <person name="Cepeda A.J."/>
            <person name="Yan W."/>
            <person name="Fan B."/>
            <person name="Jiang Y."/>
            <person name="Adhikari A."/>
            <person name="Zheng C.-J."/>
            <person name="Schuster L."/>
            <person name="Cowan T.M."/>
            <person name="Smanski M.J."/>
            <person name="Chevrette M.G."/>
            <person name="De Carvalho L.P.S."/>
            <person name="Shen B."/>
        </authorList>
    </citation>
    <scope>NUCLEOTIDE SEQUENCE [LARGE SCALE GENOMIC DNA]</scope>
    <source>
        <strain evidence="7 8">NPDC021253</strain>
    </source>
</reference>
<dbReference type="InterPro" id="IPR050109">
    <property type="entry name" value="HTH-type_TetR-like_transc_reg"/>
</dbReference>
<gene>
    <name evidence="7" type="ORF">ACH4OY_17165</name>
</gene>
<dbReference type="RefSeq" id="WP_396680669.1">
    <property type="nucleotide sequence ID" value="NZ_JBIRPU010000011.1"/>
</dbReference>
<evidence type="ECO:0000256" key="4">
    <source>
        <dbReference type="PROSITE-ProRule" id="PRU00335"/>
    </source>
</evidence>